<dbReference type="Proteomes" id="UP000620124">
    <property type="component" value="Unassembled WGS sequence"/>
</dbReference>
<protein>
    <submittedName>
        <fullName evidence="1">CxC2 domain-containing protein</fullName>
    </submittedName>
</protein>
<comment type="caution">
    <text evidence="1">The sequence shown here is derived from an EMBL/GenBank/DDBJ whole genome shotgun (WGS) entry which is preliminary data.</text>
</comment>
<keyword evidence="2" id="KW-1185">Reference proteome</keyword>
<name>A0A8H6YTN6_9AGAR</name>
<sequence>MFHNNAFDNAADDPPQMALPKNPCTHKGIFFGADDAPLFWGTDSLVLSLGRIRPFTTGGRSPAIATCSSFCIAMDAETRAVLCVPGAKVLNDSWGTDAMSAKARFFLQKCCVKRHLEHPLHVIDAWDGWIQVFANVIAGPGTDTLCWRLDNALEEQVIQREALENFSEQQKEHVEGWKQMVHDWEEDEKKKNPYKAVVEGLTEMQVRLQFQQEEEETAKLGLPVKHKVTPSAFMIECLQVEEDQREVRVQAELKMAKTTIQQIDMGALCTKLIWRLAWLRKLQDTYSPASIVALEKQEALAEELPEHEPLFLHSALSEAERANGGCSEGLWEIEFLLRDAQCCSALLKLRNQLVIKARFLNYKRLHSRGQGATT</sequence>
<proteinExistence type="predicted"/>
<dbReference type="EMBL" id="JACAZI010000003">
    <property type="protein sequence ID" value="KAF7366128.1"/>
    <property type="molecule type" value="Genomic_DNA"/>
</dbReference>
<gene>
    <name evidence="1" type="ORF">MVEN_00489600</name>
</gene>
<evidence type="ECO:0000313" key="1">
    <source>
        <dbReference type="EMBL" id="KAF7366128.1"/>
    </source>
</evidence>
<accession>A0A8H6YTN6</accession>
<evidence type="ECO:0000313" key="2">
    <source>
        <dbReference type="Proteomes" id="UP000620124"/>
    </source>
</evidence>
<dbReference type="AlphaFoldDB" id="A0A8H6YTN6"/>
<dbReference type="OrthoDB" id="3257768at2759"/>
<organism evidence="1 2">
    <name type="scientific">Mycena venus</name>
    <dbReference type="NCBI Taxonomy" id="2733690"/>
    <lineage>
        <taxon>Eukaryota</taxon>
        <taxon>Fungi</taxon>
        <taxon>Dikarya</taxon>
        <taxon>Basidiomycota</taxon>
        <taxon>Agaricomycotina</taxon>
        <taxon>Agaricomycetes</taxon>
        <taxon>Agaricomycetidae</taxon>
        <taxon>Agaricales</taxon>
        <taxon>Marasmiineae</taxon>
        <taxon>Mycenaceae</taxon>
        <taxon>Mycena</taxon>
    </lineage>
</organism>
<reference evidence="1" key="1">
    <citation type="submission" date="2020-05" db="EMBL/GenBank/DDBJ databases">
        <title>Mycena genomes resolve the evolution of fungal bioluminescence.</title>
        <authorList>
            <person name="Tsai I.J."/>
        </authorList>
    </citation>
    <scope>NUCLEOTIDE SEQUENCE</scope>
    <source>
        <strain evidence="1">CCC161011</strain>
    </source>
</reference>